<dbReference type="Pfam" id="PF00041">
    <property type="entry name" value="fn3"/>
    <property type="match status" value="5"/>
</dbReference>
<name>A0ABP0G525_CLALP</name>
<dbReference type="SMART" id="SM00409">
    <property type="entry name" value="IG"/>
    <property type="match status" value="4"/>
</dbReference>
<evidence type="ECO:0000256" key="5">
    <source>
        <dbReference type="SAM" id="Phobius"/>
    </source>
</evidence>
<dbReference type="PRINTS" id="PR00014">
    <property type="entry name" value="FNTYPEIII"/>
</dbReference>
<feature type="region of interest" description="Disordered" evidence="4">
    <location>
        <begin position="1091"/>
        <end position="1133"/>
    </location>
</feature>
<proteinExistence type="predicted"/>
<dbReference type="Pfam" id="PF07679">
    <property type="entry name" value="I-set"/>
    <property type="match status" value="1"/>
</dbReference>
<dbReference type="Pfam" id="PF13927">
    <property type="entry name" value="Ig_3"/>
    <property type="match status" value="1"/>
</dbReference>
<reference evidence="9 10" key="1">
    <citation type="submission" date="2024-02" db="EMBL/GenBank/DDBJ databases">
        <authorList>
            <person name="Daric V."/>
            <person name="Darras S."/>
        </authorList>
    </citation>
    <scope>NUCLEOTIDE SEQUENCE [LARGE SCALE GENOMIC DNA]</scope>
</reference>
<evidence type="ECO:0000256" key="3">
    <source>
        <dbReference type="ARBA" id="ARBA00023319"/>
    </source>
</evidence>
<dbReference type="SMART" id="SM00060">
    <property type="entry name" value="FN3"/>
    <property type="match status" value="6"/>
</dbReference>
<dbReference type="InterPro" id="IPR013783">
    <property type="entry name" value="Ig-like_fold"/>
</dbReference>
<dbReference type="SMART" id="SM00408">
    <property type="entry name" value="IGc2"/>
    <property type="match status" value="4"/>
</dbReference>
<dbReference type="InterPro" id="IPR036179">
    <property type="entry name" value="Ig-like_dom_sf"/>
</dbReference>
<dbReference type="PROSITE" id="PS50835">
    <property type="entry name" value="IG_LIKE"/>
    <property type="match status" value="3"/>
</dbReference>
<feature type="domain" description="Fibronectin type-III" evidence="8">
    <location>
        <begin position="648"/>
        <end position="742"/>
    </location>
</feature>
<evidence type="ECO:0000313" key="9">
    <source>
        <dbReference type="EMBL" id="CAK8685215.1"/>
    </source>
</evidence>
<evidence type="ECO:0000256" key="1">
    <source>
        <dbReference type="ARBA" id="ARBA00022737"/>
    </source>
</evidence>
<dbReference type="SUPFAM" id="SSF49265">
    <property type="entry name" value="Fibronectin type III"/>
    <property type="match status" value="4"/>
</dbReference>
<feature type="domain" description="Fibronectin type-III" evidence="8">
    <location>
        <begin position="849"/>
        <end position="940"/>
    </location>
</feature>
<feature type="signal peptide" evidence="6">
    <location>
        <begin position="1"/>
        <end position="25"/>
    </location>
</feature>
<accession>A0ABP0G525</accession>
<dbReference type="PROSITE" id="PS50853">
    <property type="entry name" value="FN3"/>
    <property type="match status" value="6"/>
</dbReference>
<feature type="domain" description="Ig-like" evidence="7">
    <location>
        <begin position="280"/>
        <end position="348"/>
    </location>
</feature>
<evidence type="ECO:0000256" key="2">
    <source>
        <dbReference type="ARBA" id="ARBA00023157"/>
    </source>
</evidence>
<feature type="domain" description="Fibronectin type-III" evidence="8">
    <location>
        <begin position="455"/>
        <end position="545"/>
    </location>
</feature>
<dbReference type="EMBL" id="CAWYQH010000099">
    <property type="protein sequence ID" value="CAK8685215.1"/>
    <property type="molecule type" value="Genomic_DNA"/>
</dbReference>
<dbReference type="CDD" id="cd00096">
    <property type="entry name" value="Ig"/>
    <property type="match status" value="2"/>
</dbReference>
<comment type="caution">
    <text evidence="9">The sequence shown here is derived from an EMBL/GenBank/DDBJ whole genome shotgun (WGS) entry which is preliminary data.</text>
</comment>
<dbReference type="InterPro" id="IPR003599">
    <property type="entry name" value="Ig_sub"/>
</dbReference>
<evidence type="ECO:0000259" key="8">
    <source>
        <dbReference type="PROSITE" id="PS50853"/>
    </source>
</evidence>
<dbReference type="SUPFAM" id="SSF48726">
    <property type="entry name" value="Immunoglobulin"/>
    <property type="match status" value="4"/>
</dbReference>
<dbReference type="CDD" id="cd00063">
    <property type="entry name" value="FN3"/>
    <property type="match status" value="5"/>
</dbReference>
<organism evidence="9 10">
    <name type="scientific">Clavelina lepadiformis</name>
    <name type="common">Light-bulb sea squirt</name>
    <name type="synonym">Ascidia lepadiformis</name>
    <dbReference type="NCBI Taxonomy" id="159417"/>
    <lineage>
        <taxon>Eukaryota</taxon>
        <taxon>Metazoa</taxon>
        <taxon>Chordata</taxon>
        <taxon>Tunicata</taxon>
        <taxon>Ascidiacea</taxon>
        <taxon>Aplousobranchia</taxon>
        <taxon>Clavelinidae</taxon>
        <taxon>Clavelina</taxon>
    </lineage>
</organism>
<dbReference type="InterPro" id="IPR013098">
    <property type="entry name" value="Ig_I-set"/>
</dbReference>
<protein>
    <submittedName>
        <fullName evidence="9">Uncharacterized protein</fullName>
    </submittedName>
</protein>
<evidence type="ECO:0000256" key="4">
    <source>
        <dbReference type="SAM" id="MobiDB-lite"/>
    </source>
</evidence>
<evidence type="ECO:0000313" key="10">
    <source>
        <dbReference type="Proteomes" id="UP001642483"/>
    </source>
</evidence>
<feature type="region of interest" description="Disordered" evidence="4">
    <location>
        <begin position="1314"/>
        <end position="1341"/>
    </location>
</feature>
<dbReference type="InterPro" id="IPR036116">
    <property type="entry name" value="FN3_sf"/>
</dbReference>
<gene>
    <name evidence="9" type="ORF">CVLEPA_LOCUS16356</name>
</gene>
<dbReference type="InterPro" id="IPR003598">
    <property type="entry name" value="Ig_sub2"/>
</dbReference>
<feature type="chain" id="PRO_5047161919" evidence="6">
    <location>
        <begin position="26"/>
        <end position="1373"/>
    </location>
</feature>
<keyword evidence="5" id="KW-0472">Membrane</keyword>
<dbReference type="Gene3D" id="2.60.40.10">
    <property type="entry name" value="Immunoglobulins"/>
    <property type="match status" value="10"/>
</dbReference>
<dbReference type="PANTHER" id="PTHR44170">
    <property type="entry name" value="PROTEIN SIDEKICK"/>
    <property type="match status" value="1"/>
</dbReference>
<feature type="domain" description="Ig-like" evidence="7">
    <location>
        <begin position="148"/>
        <end position="253"/>
    </location>
</feature>
<feature type="domain" description="Fibronectin type-III" evidence="8">
    <location>
        <begin position="945"/>
        <end position="1042"/>
    </location>
</feature>
<keyword evidence="10" id="KW-1185">Reference proteome</keyword>
<keyword evidence="5" id="KW-0812">Transmembrane</keyword>
<sequence>MKFECFFLAFHFVSIFICKSGLSIASSISNSGIISKTYLDFYYQPEDVIAVKRQHIILNCLVGLFYPNAKASEQNQELYANITWFKNDQVLSLGGILSSRTSLKNGSLLIQSASFSDSGLYRCKAKYDSVALLSHNAHVTVAVFNSYPNQLQSTSKNIGLYIRFNCSFGNANPPPLITWFKDGKDIGNTHSWKTLARNSSSKPVGSLHGQSFSSAAVLPNGALEIASLSPHDSGQYFCLGTNAANTRRSDKFSLHVLKGVASRESLHFVAQPVATTVVVGDAAFFECAVSGYPDVFVKWLKNNTEVHFGLSPRMRLYGGNNLVIDNTTLDDEGEYSCIVEEADPPLISTAKLLVLVPPYITVKANNLYEVYVGCQLKIPCSMSGFPQPVIYVYKDGAPLVVSNSTKLQNDALHLKIESIKNGGIYQWFGVNEVGFVQFTTNLHVLSQGNVTLESAPVDNKLYLVDLTFNHARISWKRLGSLSATGYKIQVFDNTNDSFTTLTTTVTQIDLEHLEAGHTMRIIVQPFTPLCHGSPSKELIFTVPAAKSITAGVVQNFAVEPISSDSLSVTWKPPSDTKNLQYLYKLVIEEMELEDEKEITQEKTKHQFRNLKKYTLYGVKVAVVDEDGMIGPFSSQIVVRTPEAEPTLPPHNITAVAESSDTAIVRWFPPPLSSVNGEIQGYKIRYRDMRSKKNSVMIAQPNATHFFLKGLRRNAEYAVKMQVYNGEGSSPFSRRVYFDTPKKERLEFGPPGKLQLTEPQRFANEIVVSWFPPDGNVYVRDYIISWGKTTPHENTAKIDSKQNSYRITNLDPSTQYYISVRAGNLAGVGMESLKPVRTKTAEDVLDELFPPLALHIDVLTHTTLNVSWHDTDKKKRSRYYLVRCKTNVAGEPRVREINATETDCLIHGLRPHTLYEVAVKAIEGNRRSSWSMTEKASTLESKPSSAPTDLTVMPMEEEKNRVMLSWQPPLEPNGELTGYLVFYTTNERHDISKWVIDTVDGNRMSTTIDNLTLDTKYYFKVLASNREGSGPYSEIVEYTTPNPDKTEIGPTGSSSMPTFMWYLIIGGIGLLVLSALTVATLLICRNFGAPKQSKKHRKTSGTNHQTSNGVNGHHRTNGKAMISPDSWARGGPNSINSTSMRLLNPEEQIEMRSLNNMTNRFTEDGPSVFYDYHCAHPQEALPLTVMTDIDAAPYYHSYPYPSRHSNLNDVLRSPASSNVHQRMYSSKDEYDTNTLQLPPLSPSPYEIPHPTHYGIESRYTAVPSSPRDYAGDSAYGSDHPPLHPVDDISTTLTNPQFDSLSHGKRPYYCRDEARKFQSGQSSPVAGSVDSARHSRTTSVDTDDAKLANVVEFVRDMRAAPVDHGRERRSVEALT</sequence>
<feature type="compositionally biased region" description="Polar residues" evidence="4">
    <location>
        <begin position="1099"/>
        <end position="1109"/>
    </location>
</feature>
<dbReference type="InterPro" id="IPR007110">
    <property type="entry name" value="Ig-like_dom"/>
</dbReference>
<evidence type="ECO:0000256" key="6">
    <source>
        <dbReference type="SAM" id="SignalP"/>
    </source>
</evidence>
<keyword evidence="3" id="KW-0393">Immunoglobulin domain</keyword>
<dbReference type="Pfam" id="PF13895">
    <property type="entry name" value="Ig_2"/>
    <property type="match status" value="1"/>
</dbReference>
<keyword evidence="5" id="KW-1133">Transmembrane helix</keyword>
<feature type="transmembrane region" description="Helical" evidence="5">
    <location>
        <begin position="1058"/>
        <end position="1083"/>
    </location>
</feature>
<keyword evidence="6" id="KW-0732">Signal</keyword>
<feature type="domain" description="Ig-like" evidence="7">
    <location>
        <begin position="58"/>
        <end position="140"/>
    </location>
</feature>
<keyword evidence="1" id="KW-0677">Repeat</keyword>
<dbReference type="Proteomes" id="UP001642483">
    <property type="component" value="Unassembled WGS sequence"/>
</dbReference>
<dbReference type="PANTHER" id="PTHR44170:SF6">
    <property type="entry name" value="CONTACTIN"/>
    <property type="match status" value="1"/>
</dbReference>
<evidence type="ECO:0000259" key="7">
    <source>
        <dbReference type="PROSITE" id="PS50835"/>
    </source>
</evidence>
<keyword evidence="2" id="KW-1015">Disulfide bond</keyword>
<feature type="domain" description="Fibronectin type-III" evidence="8">
    <location>
        <begin position="749"/>
        <end position="842"/>
    </location>
</feature>
<dbReference type="InterPro" id="IPR003961">
    <property type="entry name" value="FN3_dom"/>
</dbReference>
<feature type="domain" description="Fibronectin type-III" evidence="8">
    <location>
        <begin position="552"/>
        <end position="643"/>
    </location>
</feature>